<feature type="transmembrane region" description="Helical" evidence="1">
    <location>
        <begin position="66"/>
        <end position="86"/>
    </location>
</feature>
<dbReference type="PANTHER" id="PTHR13018">
    <property type="entry name" value="PROBABLE MEMBRANE PROTEIN DUF221-RELATED"/>
    <property type="match status" value="1"/>
</dbReference>
<dbReference type="InterPro" id="IPR035979">
    <property type="entry name" value="RBD_domain_sf"/>
</dbReference>
<dbReference type="Pfam" id="PF04547">
    <property type="entry name" value="Anoctamin"/>
    <property type="match status" value="1"/>
</dbReference>
<sequence length="921" mass="101284">MSCCSSSAAGVLPAEDVTRRYGKWRAPDEDKAKLYHRTQHAHHDFFDLWSSRVRDLKEFGVGHMMYFYFLRWMAVLFALLTIITAVPNMALNYTGKYYDTGQMELLSLGNFGRVSVVHNGDGAAHLYSNTSLEVGWERELLTATTFIADAELPPATHPINKAHALAAMSLLDCFSVALYFAVTLLIIWKARKLAYDADMHTVTIHDYSIHVERLPQDATADELVDFFGQYGEVVHVEVVRAYGRLVRLVLQHGQLLRQLQGATAALQREAQLWEEVPVAKEAACYRFKEEIDRISQEIEAEQSQADSHRVVGAFVTFKDEAGKLACLKAQPHSRMRQWWSLKQQHKLRGRHALDVTGAPEPSDVQYENMEHGGFDRFLRAALVAACSYSALAVGFVLISLASAMRYNLPQVAGLSSSSCGEGCRLADATGALSLTDADRELYKACTTGTAPNGTACSEEESSCYKCFCYKAISNGMLSESVYCSGLAGLLVLQAGSQVATVLVILIINSLLAYSSRLLTVCEKHHTRSSEARSLAWKLFMAQFLNSAVSTIIANAHLPFLAHALDGTAADGLFFQGIYTDLTPNWYKVVGRSLVISQFVAALLRATNLPTRWLTVKWRYWHRAECLTQHQLQESLQGPEFTLDQRYGEHLNVIYVSMLLSGGMPICYMTAAFWFATAYWCDKAELLSVSRRPITYSADLSNMVLNLLPFAAVLHMGFALWAFSIFGVPRSAIITDAFAALVLRICTATSVVWANAGSMTPQQAAQRLLAGGSAHLLVAAIVIVGVLFLKVTLSNWIKSGRWLLNMAGAIEDNEEAELSGVPEFPVAVHTQLLVGEASYAIQEQPSYAAAFARTEDAVEDVLVQVVMKRGAEKLAGNDAKAGLKQLSPRQARANQILPIAPEYLAAARAADNSAAAGDGEER</sequence>
<feature type="transmembrane region" description="Helical" evidence="1">
    <location>
        <begin position="767"/>
        <end position="788"/>
    </location>
</feature>
<evidence type="ECO:0000259" key="3">
    <source>
        <dbReference type="Pfam" id="PF14703"/>
    </source>
</evidence>
<feature type="domain" description="Anoctamin transmembrane" evidence="2">
    <location>
        <begin position="490"/>
        <end position="794"/>
    </location>
</feature>
<dbReference type="PANTHER" id="PTHR13018:SF83">
    <property type="entry name" value="RRM DOMAIN-CONTAINING PROTEIN"/>
    <property type="match status" value="1"/>
</dbReference>
<evidence type="ECO:0000259" key="2">
    <source>
        <dbReference type="Pfam" id="PF04547"/>
    </source>
</evidence>
<keyword evidence="1" id="KW-0472">Membrane</keyword>
<dbReference type="InterPro" id="IPR049452">
    <property type="entry name" value="Anoctamin_TM"/>
</dbReference>
<feature type="transmembrane region" description="Helical" evidence="1">
    <location>
        <begin position="486"/>
        <end position="513"/>
    </location>
</feature>
<dbReference type="EMBL" id="CP126216">
    <property type="protein sequence ID" value="WIA18083.1"/>
    <property type="molecule type" value="Genomic_DNA"/>
</dbReference>
<evidence type="ECO:0000256" key="1">
    <source>
        <dbReference type="SAM" id="Phobius"/>
    </source>
</evidence>
<dbReference type="Gene3D" id="3.30.70.330">
    <property type="match status" value="1"/>
</dbReference>
<keyword evidence="1" id="KW-1133">Transmembrane helix</keyword>
<dbReference type="InterPro" id="IPR027815">
    <property type="entry name" value="CSC1/OSCA1-like_cyt"/>
</dbReference>
<proteinExistence type="predicted"/>
<dbReference type="SUPFAM" id="SSF54928">
    <property type="entry name" value="RNA-binding domain, RBD"/>
    <property type="match status" value="1"/>
</dbReference>
<feature type="transmembrane region" description="Helical" evidence="1">
    <location>
        <begin position="652"/>
        <end position="679"/>
    </location>
</feature>
<dbReference type="CDD" id="cd00590">
    <property type="entry name" value="RRM_SF"/>
    <property type="match status" value="1"/>
</dbReference>
<evidence type="ECO:0000313" key="5">
    <source>
        <dbReference type="Proteomes" id="UP001244341"/>
    </source>
</evidence>
<dbReference type="Pfam" id="PF14703">
    <property type="entry name" value="PHM7_cyt"/>
    <property type="match status" value="1"/>
</dbReference>
<feature type="domain" description="CSC1/OSCA1-like cytosolic" evidence="3">
    <location>
        <begin position="206"/>
        <end position="368"/>
    </location>
</feature>
<organism evidence="4 5">
    <name type="scientific">Tetradesmus obliquus</name>
    <name type="common">Green alga</name>
    <name type="synonym">Acutodesmus obliquus</name>
    <dbReference type="NCBI Taxonomy" id="3088"/>
    <lineage>
        <taxon>Eukaryota</taxon>
        <taxon>Viridiplantae</taxon>
        <taxon>Chlorophyta</taxon>
        <taxon>core chlorophytes</taxon>
        <taxon>Chlorophyceae</taxon>
        <taxon>CS clade</taxon>
        <taxon>Sphaeropleales</taxon>
        <taxon>Scenedesmaceae</taxon>
        <taxon>Tetradesmus</taxon>
    </lineage>
</organism>
<feature type="transmembrane region" description="Helical" evidence="1">
    <location>
        <begin position="737"/>
        <end position="755"/>
    </location>
</feature>
<keyword evidence="5" id="KW-1185">Reference proteome</keyword>
<feature type="transmembrane region" description="Helical" evidence="1">
    <location>
        <begin position="164"/>
        <end position="188"/>
    </location>
</feature>
<feature type="transmembrane region" description="Helical" evidence="1">
    <location>
        <begin position="699"/>
        <end position="725"/>
    </location>
</feature>
<evidence type="ECO:0008006" key="6">
    <source>
        <dbReference type="Google" id="ProtNLM"/>
    </source>
</evidence>
<keyword evidence="1" id="KW-0812">Transmembrane</keyword>
<accession>A0ABY8UBS6</accession>
<reference evidence="4 5" key="1">
    <citation type="submission" date="2023-05" db="EMBL/GenBank/DDBJ databases">
        <title>A 100% complete, gapless, phased diploid assembly of the Scenedesmus obliquus UTEX 3031 genome.</title>
        <authorList>
            <person name="Biondi T.C."/>
            <person name="Hanschen E.R."/>
            <person name="Kwon T."/>
            <person name="Eng W."/>
            <person name="Kruse C.P.S."/>
            <person name="Koehler S.I."/>
            <person name="Kunde Y."/>
            <person name="Gleasner C.D."/>
            <person name="You Mak K.T."/>
            <person name="Polle J."/>
            <person name="Hovde B.T."/>
            <person name="Starkenburg S.R."/>
        </authorList>
    </citation>
    <scope>NUCLEOTIDE SEQUENCE [LARGE SCALE GENOMIC DNA]</scope>
    <source>
        <strain evidence="4 5">DOE0152z</strain>
    </source>
</reference>
<dbReference type="Proteomes" id="UP001244341">
    <property type="component" value="Chromosome 9b"/>
</dbReference>
<protein>
    <recommendedName>
        <fullName evidence="6">CSC1/OSCA1-like cytosolic domain-containing protein</fullName>
    </recommendedName>
</protein>
<evidence type="ECO:0000313" key="4">
    <source>
        <dbReference type="EMBL" id="WIA18083.1"/>
    </source>
</evidence>
<gene>
    <name evidence="4" type="ORF">OEZ85_009564</name>
</gene>
<feature type="transmembrane region" description="Helical" evidence="1">
    <location>
        <begin position="377"/>
        <end position="401"/>
    </location>
</feature>
<dbReference type="InterPro" id="IPR045122">
    <property type="entry name" value="Csc1-like"/>
</dbReference>
<dbReference type="InterPro" id="IPR012677">
    <property type="entry name" value="Nucleotide-bd_a/b_plait_sf"/>
</dbReference>
<name>A0ABY8UBS6_TETOB</name>